<dbReference type="EMBL" id="LSZW01000063">
    <property type="protein sequence ID" value="KXK65087.1"/>
    <property type="molecule type" value="Genomic_DNA"/>
</dbReference>
<reference evidence="1 2" key="1">
    <citation type="submission" date="2016-02" db="EMBL/GenBank/DDBJ databases">
        <authorList>
            <person name="Wen L."/>
            <person name="He K."/>
            <person name="Yang H."/>
        </authorList>
    </citation>
    <scope>NUCLEOTIDE SEQUENCE [LARGE SCALE GENOMIC DNA]</scope>
    <source>
        <strain evidence="1 2">DSM 22607</strain>
    </source>
</reference>
<comment type="caution">
    <text evidence="1">The sequence shown here is derived from an EMBL/GenBank/DDBJ whole genome shotgun (WGS) entry which is preliminary data.</text>
</comment>
<sequence length="39" mass="4816">MSVIDQLKNKNRFIKKRFFCRKVIDARRGFGYNLICCFW</sequence>
<organism evidence="1 2">
    <name type="scientific">Christensenella minuta</name>
    <dbReference type="NCBI Taxonomy" id="626937"/>
    <lineage>
        <taxon>Bacteria</taxon>
        <taxon>Bacillati</taxon>
        <taxon>Bacillota</taxon>
        <taxon>Clostridia</taxon>
        <taxon>Christensenellales</taxon>
        <taxon>Christensenellaceae</taxon>
        <taxon>Christensenella</taxon>
    </lineage>
</organism>
<dbReference type="Proteomes" id="UP000070366">
    <property type="component" value="Unassembled WGS sequence"/>
</dbReference>
<accession>A0A136Q386</accession>
<proteinExistence type="predicted"/>
<dbReference type="AlphaFoldDB" id="A0A136Q386"/>
<gene>
    <name evidence="1" type="ORF">HMPREF3293_02345</name>
</gene>
<evidence type="ECO:0000313" key="1">
    <source>
        <dbReference type="EMBL" id="KXK65087.1"/>
    </source>
</evidence>
<protein>
    <submittedName>
        <fullName evidence="1">Uncharacterized protein</fullName>
    </submittedName>
</protein>
<evidence type="ECO:0000313" key="2">
    <source>
        <dbReference type="Proteomes" id="UP000070366"/>
    </source>
</evidence>
<name>A0A136Q386_9FIRM</name>
<keyword evidence="2" id="KW-1185">Reference proteome</keyword>
<dbReference type="STRING" id="626937.HMPREF3293_02345"/>